<evidence type="ECO:0000256" key="2">
    <source>
        <dbReference type="ARBA" id="ARBA00022448"/>
    </source>
</evidence>
<evidence type="ECO:0000259" key="8">
    <source>
        <dbReference type="Pfam" id="PF03600"/>
    </source>
</evidence>
<gene>
    <name evidence="10" type="primary">OCA2</name>
</gene>
<keyword evidence="4 7" id="KW-1133">Transmembrane helix</keyword>
<dbReference type="GO" id="GO:0030318">
    <property type="term" value="P:melanocyte differentiation"/>
    <property type="evidence" value="ECO:0007669"/>
    <property type="project" value="TreeGrafter"/>
</dbReference>
<feature type="transmembrane region" description="Helical" evidence="7">
    <location>
        <begin position="707"/>
        <end position="729"/>
    </location>
</feature>
<name>A0AAJ7XG06_PETMA</name>
<organism evidence="9 10">
    <name type="scientific">Petromyzon marinus</name>
    <name type="common">Sea lamprey</name>
    <dbReference type="NCBI Taxonomy" id="7757"/>
    <lineage>
        <taxon>Eukaryota</taxon>
        <taxon>Metazoa</taxon>
        <taxon>Chordata</taxon>
        <taxon>Craniata</taxon>
        <taxon>Vertebrata</taxon>
        <taxon>Cyclostomata</taxon>
        <taxon>Hyperoartia</taxon>
        <taxon>Petromyzontiformes</taxon>
        <taxon>Petromyzontidae</taxon>
        <taxon>Petromyzon</taxon>
    </lineage>
</organism>
<reference evidence="10" key="1">
    <citation type="submission" date="2025-08" db="UniProtKB">
        <authorList>
            <consortium name="RefSeq"/>
        </authorList>
    </citation>
    <scope>IDENTIFICATION</scope>
    <source>
        <tissue evidence="10">Sperm</tissue>
    </source>
</reference>
<sequence>MFLDPESQCEVDGRNNAGEGPVGHRAVAVAMGRTSPKRRERRWARSPERAPCLATTAGPLLMNARCEQGGRFGDVAVGEVAVGDVTMGDVAMGDVTENTPLLAAARWPALPQPLGPGLSDDQGFWEGSLSREGSGVQGRGRLGSEVAGLSLSPSSSSPLSFSSCSSSSPSLGPADKPEGLHVRLASSQRLRSVLCNLKIYGLFVCVVICSVVFSLHPDREHSWEMFAVSADQEHLMNLTDARSSALLRLSLTGPFSLGPAVPAGGGRRHGDFLLVEVHQQEDERRGPAGGRPPRRVRTLFNWTIPLESRNMEQTLITRDIDTISSDEASVRVRAFVSRGRVVPLAASHRYQYASAELQATAAALILAAVYAFIVFEVVHRALAAMLGSLAALAVLAAIGNRPALTTVVAWIDYGTLALLFGMMILVAVFSETGFFDWCAVMAYKVSRGRVWPMMFVLCFLAAILSAFLDNVTTMLLFTPVTIRLCEVVNLDPRYVLIAEVLFTNIGGAATAVGDPPNVIIVSNPRLQALGIEFASFTLHMLPGILLVSAVSFPFLRLLFCGTKLYNREPADIMELQHEVLVWKLAAQRITPASREETTVKCLLMHKVLSLEELLRKKMNTFHRQISEQDENWEENIQELQKKHHITDTALLCKCVAVTGAVLATFFVSSLVPGIHLDLGWIAMLGAMWLLVLADVQDFDIILHRVEWATLLFFSALFILMEALAHLRLIDYIGRQTSSLIKSVPAESRLVVACVLILWVAALASSLIDNIPFTATMIPVLLNLSQDPDVNLPIKPLIYSLAFGACLGGNGTLIGASSNVVCAGIAEQHGYGFSFMQFFKLGFPMMLLSTTVATAYLLVCHGVLEWNS</sequence>
<evidence type="ECO:0000256" key="6">
    <source>
        <dbReference type="SAM" id="MobiDB-lite"/>
    </source>
</evidence>
<feature type="domain" description="Citrate transporter-like" evidence="8">
    <location>
        <begin position="370"/>
        <end position="803"/>
    </location>
</feature>
<evidence type="ECO:0000313" key="9">
    <source>
        <dbReference type="Proteomes" id="UP001318040"/>
    </source>
</evidence>
<feature type="compositionally biased region" description="Low complexity" evidence="6">
    <location>
        <begin position="149"/>
        <end position="173"/>
    </location>
</feature>
<keyword evidence="9" id="KW-1185">Reference proteome</keyword>
<feature type="transmembrane region" description="Helical" evidence="7">
    <location>
        <begin position="410"/>
        <end position="430"/>
    </location>
</feature>
<comment type="subcellular location">
    <subcellularLocation>
        <location evidence="1">Membrane</location>
        <topology evidence="1">Multi-pass membrane protein</topology>
    </subcellularLocation>
</comment>
<dbReference type="KEGG" id="pmrn:116955675"/>
<evidence type="ECO:0000256" key="5">
    <source>
        <dbReference type="ARBA" id="ARBA00023136"/>
    </source>
</evidence>
<keyword evidence="2" id="KW-0813">Transport</keyword>
<dbReference type="GO" id="GO:0042438">
    <property type="term" value="P:melanin biosynthetic process"/>
    <property type="evidence" value="ECO:0007669"/>
    <property type="project" value="TreeGrafter"/>
</dbReference>
<feature type="transmembrane region" description="Helical" evidence="7">
    <location>
        <begin position="197"/>
        <end position="215"/>
    </location>
</feature>
<feature type="region of interest" description="Disordered" evidence="6">
    <location>
        <begin position="1"/>
        <end position="21"/>
    </location>
</feature>
<feature type="region of interest" description="Disordered" evidence="6">
    <location>
        <begin position="147"/>
        <end position="176"/>
    </location>
</feature>
<feature type="transmembrane region" description="Helical" evidence="7">
    <location>
        <begin position="381"/>
        <end position="398"/>
    </location>
</feature>
<feature type="transmembrane region" description="Helical" evidence="7">
    <location>
        <begin position="840"/>
        <end position="863"/>
    </location>
</feature>
<proteinExistence type="predicted"/>
<feature type="transmembrane region" description="Helical" evidence="7">
    <location>
        <begin position="749"/>
        <end position="767"/>
    </location>
</feature>
<dbReference type="PANTHER" id="PTHR43568:SF1">
    <property type="entry name" value="P PROTEIN"/>
    <property type="match status" value="1"/>
</dbReference>
<accession>A0AAJ7XG06</accession>
<dbReference type="InterPro" id="IPR004680">
    <property type="entry name" value="Cit_transptr-like_dom"/>
</dbReference>
<dbReference type="CTD" id="4948"/>
<keyword evidence="5 7" id="KW-0472">Membrane</keyword>
<dbReference type="AlphaFoldDB" id="A0AAJ7XG06"/>
<evidence type="ECO:0000313" key="10">
    <source>
        <dbReference type="RefSeq" id="XP_032832807.1"/>
    </source>
</evidence>
<dbReference type="GO" id="GO:0033162">
    <property type="term" value="C:melanosome membrane"/>
    <property type="evidence" value="ECO:0007669"/>
    <property type="project" value="TreeGrafter"/>
</dbReference>
<evidence type="ECO:0000256" key="4">
    <source>
        <dbReference type="ARBA" id="ARBA00022989"/>
    </source>
</evidence>
<evidence type="ECO:0000256" key="7">
    <source>
        <dbReference type="SAM" id="Phobius"/>
    </source>
</evidence>
<dbReference type="GO" id="GO:0055085">
    <property type="term" value="P:transmembrane transport"/>
    <property type="evidence" value="ECO:0007669"/>
    <property type="project" value="InterPro"/>
</dbReference>
<dbReference type="RefSeq" id="XP_032832807.1">
    <property type="nucleotide sequence ID" value="XM_032976916.1"/>
</dbReference>
<dbReference type="PANTHER" id="PTHR43568">
    <property type="entry name" value="P PROTEIN"/>
    <property type="match status" value="1"/>
</dbReference>
<keyword evidence="3 7" id="KW-0812">Transmembrane</keyword>
<dbReference type="Proteomes" id="UP001318040">
    <property type="component" value="Chromosome 61"/>
</dbReference>
<evidence type="ECO:0000256" key="1">
    <source>
        <dbReference type="ARBA" id="ARBA00004141"/>
    </source>
</evidence>
<feature type="transmembrane region" description="Helical" evidence="7">
    <location>
        <begin position="450"/>
        <end position="482"/>
    </location>
</feature>
<feature type="transmembrane region" description="Helical" evidence="7">
    <location>
        <begin position="650"/>
        <end position="672"/>
    </location>
</feature>
<feature type="transmembrane region" description="Helical" evidence="7">
    <location>
        <begin position="357"/>
        <end position="375"/>
    </location>
</feature>
<dbReference type="InterPro" id="IPR051475">
    <property type="entry name" value="Diverse_Ion_Transporter"/>
</dbReference>
<protein>
    <submittedName>
        <fullName evidence="10">LOW QUALITY PROTEIN: P protein</fullName>
    </submittedName>
</protein>
<evidence type="ECO:0000256" key="3">
    <source>
        <dbReference type="ARBA" id="ARBA00022692"/>
    </source>
</evidence>
<dbReference type="CDD" id="cd01116">
    <property type="entry name" value="P_permease"/>
    <property type="match status" value="1"/>
</dbReference>
<feature type="transmembrane region" description="Helical" evidence="7">
    <location>
        <begin position="533"/>
        <end position="559"/>
    </location>
</feature>
<dbReference type="Pfam" id="PF03600">
    <property type="entry name" value="CitMHS"/>
    <property type="match status" value="1"/>
</dbReference>